<dbReference type="InterPro" id="IPR026870">
    <property type="entry name" value="Zinc_ribbon_dom"/>
</dbReference>
<keyword evidence="1" id="KW-0472">Membrane</keyword>
<keyword evidence="1" id="KW-1133">Transmembrane helix</keyword>
<dbReference type="InterPro" id="IPR046283">
    <property type="entry name" value="DUF6320"/>
</dbReference>
<name>A0A8J6J5X4_9FIRM</name>
<feature type="transmembrane region" description="Helical" evidence="1">
    <location>
        <begin position="140"/>
        <end position="159"/>
    </location>
</feature>
<accession>A0A8J6J5X4</accession>
<feature type="transmembrane region" description="Helical" evidence="1">
    <location>
        <begin position="166"/>
        <end position="188"/>
    </location>
</feature>
<evidence type="ECO:0000313" key="3">
    <source>
        <dbReference type="EMBL" id="MBC5733246.1"/>
    </source>
</evidence>
<sequence>MSYCVNCGVELDATASFCPLCHTPVLNPGQPVDEHAPKPFPTQRGEVAPASKRELALLITAMLASVAVCCGVLNLFLNQQRPWSLYVIGAAVMLWIWFVPPLLARGMHLLLRLLLDVAAVAIYVFLISVDLDGRSWFCGLALPIILWGGAILLLLGLVLRVYRRSVLTSVTILIGSVGVLLFGVEFFLDRWLSGSWEPSWSVVVLAVCAGLTIPLLVIRRVPSLREEVRRRFHL</sequence>
<dbReference type="Proteomes" id="UP000661435">
    <property type="component" value="Unassembled WGS sequence"/>
</dbReference>
<dbReference type="EMBL" id="JACOPP010000005">
    <property type="protein sequence ID" value="MBC5733246.1"/>
    <property type="molecule type" value="Genomic_DNA"/>
</dbReference>
<organism evidence="3 4">
    <name type="scientific">Lawsonibacter hominis</name>
    <dbReference type="NCBI Taxonomy" id="2763053"/>
    <lineage>
        <taxon>Bacteria</taxon>
        <taxon>Bacillati</taxon>
        <taxon>Bacillota</taxon>
        <taxon>Clostridia</taxon>
        <taxon>Eubacteriales</taxon>
        <taxon>Oscillospiraceae</taxon>
        <taxon>Lawsonibacter</taxon>
    </lineage>
</organism>
<evidence type="ECO:0000313" key="4">
    <source>
        <dbReference type="Proteomes" id="UP000661435"/>
    </source>
</evidence>
<feature type="transmembrane region" description="Helical" evidence="1">
    <location>
        <begin position="200"/>
        <end position="221"/>
    </location>
</feature>
<proteinExistence type="predicted"/>
<dbReference type="RefSeq" id="WP_186907136.1">
    <property type="nucleotide sequence ID" value="NZ_JACOPP010000005.1"/>
</dbReference>
<feature type="transmembrane region" description="Helical" evidence="1">
    <location>
        <begin position="110"/>
        <end position="128"/>
    </location>
</feature>
<feature type="transmembrane region" description="Helical" evidence="1">
    <location>
        <begin position="83"/>
        <end position="103"/>
    </location>
</feature>
<gene>
    <name evidence="3" type="ORF">H8S57_05845</name>
</gene>
<keyword evidence="4" id="KW-1185">Reference proteome</keyword>
<dbReference type="Pfam" id="PF13240">
    <property type="entry name" value="Zn_Ribbon_1"/>
    <property type="match status" value="1"/>
</dbReference>
<feature type="domain" description="Zinc-ribbon" evidence="2">
    <location>
        <begin position="3"/>
        <end position="25"/>
    </location>
</feature>
<comment type="caution">
    <text evidence="3">The sequence shown here is derived from an EMBL/GenBank/DDBJ whole genome shotgun (WGS) entry which is preliminary data.</text>
</comment>
<feature type="transmembrane region" description="Helical" evidence="1">
    <location>
        <begin position="55"/>
        <end position="77"/>
    </location>
</feature>
<evidence type="ECO:0000259" key="2">
    <source>
        <dbReference type="Pfam" id="PF13240"/>
    </source>
</evidence>
<dbReference type="Pfam" id="PF19845">
    <property type="entry name" value="DUF6320"/>
    <property type="match status" value="1"/>
</dbReference>
<reference evidence="3" key="1">
    <citation type="submission" date="2020-08" db="EMBL/GenBank/DDBJ databases">
        <title>Genome public.</title>
        <authorList>
            <person name="Liu C."/>
            <person name="Sun Q."/>
        </authorList>
    </citation>
    <scope>NUCLEOTIDE SEQUENCE</scope>
    <source>
        <strain evidence="3">NSJ-51</strain>
    </source>
</reference>
<dbReference type="AlphaFoldDB" id="A0A8J6J5X4"/>
<protein>
    <submittedName>
        <fullName evidence="3">Zinc ribbon domain-containing protein</fullName>
    </submittedName>
</protein>
<keyword evidence="1" id="KW-0812">Transmembrane</keyword>
<evidence type="ECO:0000256" key="1">
    <source>
        <dbReference type="SAM" id="Phobius"/>
    </source>
</evidence>